<feature type="binding site" evidence="2">
    <location>
        <begin position="64"/>
        <end position="66"/>
    </location>
    <ligand>
        <name>substrate</name>
    </ligand>
</feature>
<dbReference type="PROSITE" id="PS01066">
    <property type="entry name" value="UPP_SYNTHASE"/>
    <property type="match status" value="1"/>
</dbReference>
<gene>
    <name evidence="3" type="primary">uppS</name>
    <name evidence="3" type="ORF">H9890_08990</name>
</gene>
<dbReference type="SUPFAM" id="SSF64005">
    <property type="entry name" value="Undecaprenyl diphosphate synthase"/>
    <property type="match status" value="1"/>
</dbReference>
<dbReference type="GO" id="GO:0000287">
    <property type="term" value="F:magnesium ion binding"/>
    <property type="evidence" value="ECO:0007669"/>
    <property type="project" value="UniProtKB-UniRule"/>
</dbReference>
<feature type="binding site" evidence="2">
    <location>
        <position position="24"/>
    </location>
    <ligand>
        <name>substrate</name>
    </ligand>
</feature>
<sequence>MPQHPEDFAKGLSVGIIMDGNGRWAKKRGLPRTAGHKKGAEVFQQIADYCDQLGLASVYFYAFSTENWKRPAEEVGAIMKLLGEYLIRAFDYKSRNNKIVFLGDRTALEPRYQELMNEIEEGTADRTGMVLNVAVNYGGRQEIVRAAQALAREAAAGRLDPAAIDEGMLAARMYTAGQKDPDLILRPSGEKRLSNFMLWQAAYAELVEMDVLWPDFTPADLDAAIAEYNRRSRRFGGI</sequence>
<dbReference type="PANTHER" id="PTHR10291:SF0">
    <property type="entry name" value="DEHYDRODOLICHYL DIPHOSPHATE SYNTHASE 2"/>
    <property type="match status" value="1"/>
</dbReference>
<feature type="binding site" evidence="2">
    <location>
        <position position="32"/>
    </location>
    <ligand>
        <name>substrate</name>
    </ligand>
</feature>
<comment type="subunit">
    <text evidence="2">Homodimer.</text>
</comment>
<reference evidence="3" key="2">
    <citation type="submission" date="2021-04" db="EMBL/GenBank/DDBJ databases">
        <authorList>
            <person name="Gilroy R."/>
        </authorList>
    </citation>
    <scope>NUCLEOTIDE SEQUENCE</scope>
    <source>
        <strain evidence="3">ChiHcolR34-3080</strain>
    </source>
</reference>
<feature type="binding site" evidence="2">
    <location>
        <begin position="20"/>
        <end position="23"/>
    </location>
    <ligand>
        <name>substrate</name>
    </ligand>
</feature>
<comment type="cofactor">
    <cofactor evidence="2">
        <name>Mg(2+)</name>
        <dbReference type="ChEBI" id="CHEBI:18420"/>
    </cofactor>
    <text evidence="2">Binds 2 magnesium ions per subunit.</text>
</comment>
<proteinExistence type="inferred from homology"/>
<dbReference type="NCBIfam" id="TIGR00055">
    <property type="entry name" value="uppS"/>
    <property type="match status" value="1"/>
</dbReference>
<dbReference type="PANTHER" id="PTHR10291">
    <property type="entry name" value="DEHYDRODOLICHYL DIPHOSPHATE SYNTHASE FAMILY MEMBER"/>
    <property type="match status" value="1"/>
</dbReference>
<dbReference type="AlphaFoldDB" id="A0A9D1QAI9"/>
<organism evidence="3 4">
    <name type="scientific">Candidatus Faecalibacterium intestinigallinarum</name>
    <dbReference type="NCBI Taxonomy" id="2838581"/>
    <lineage>
        <taxon>Bacteria</taxon>
        <taxon>Bacillati</taxon>
        <taxon>Bacillota</taxon>
        <taxon>Clostridia</taxon>
        <taxon>Eubacteriales</taxon>
        <taxon>Oscillospiraceae</taxon>
        <taxon>Faecalibacterium</taxon>
    </lineage>
</organism>
<dbReference type="Pfam" id="PF01255">
    <property type="entry name" value="Prenyltransf"/>
    <property type="match status" value="1"/>
</dbReference>
<dbReference type="Proteomes" id="UP000823933">
    <property type="component" value="Unassembled WGS sequence"/>
</dbReference>
<feature type="binding site" evidence="2">
    <location>
        <position position="19"/>
    </location>
    <ligand>
        <name>Mg(2+)</name>
        <dbReference type="ChEBI" id="CHEBI:18420"/>
    </ligand>
</feature>
<keyword evidence="2" id="KW-0460">Magnesium</keyword>
<comment type="caution">
    <text evidence="3">The sequence shown here is derived from an EMBL/GenBank/DDBJ whole genome shotgun (WGS) entry which is preliminary data.</text>
</comment>
<dbReference type="InterPro" id="IPR001441">
    <property type="entry name" value="UPP_synth-like"/>
</dbReference>
<dbReference type="EMBL" id="DXHQ01000104">
    <property type="protein sequence ID" value="HIW09518.1"/>
    <property type="molecule type" value="Genomic_DNA"/>
</dbReference>
<keyword evidence="1 2" id="KW-0808">Transferase</keyword>
<feature type="binding site" evidence="2">
    <location>
        <position position="36"/>
    </location>
    <ligand>
        <name>substrate</name>
    </ligand>
</feature>
<name>A0A9D1QAI9_9FIRM</name>
<accession>A0A9D1QAI9</accession>
<protein>
    <recommendedName>
        <fullName evidence="2">Isoprenyl transferase</fullName>
        <ecNumber evidence="2">2.5.1.-</ecNumber>
    </recommendedName>
</protein>
<dbReference type="CDD" id="cd00475">
    <property type="entry name" value="Cis_IPPS"/>
    <property type="match status" value="1"/>
</dbReference>
<comment type="similarity">
    <text evidence="2">Belongs to the UPP synthase family.</text>
</comment>
<reference evidence="3" key="1">
    <citation type="journal article" date="2021" name="PeerJ">
        <title>Extensive microbial diversity within the chicken gut microbiome revealed by metagenomics and culture.</title>
        <authorList>
            <person name="Gilroy R."/>
            <person name="Ravi A."/>
            <person name="Getino M."/>
            <person name="Pursley I."/>
            <person name="Horton D.L."/>
            <person name="Alikhan N.F."/>
            <person name="Baker D."/>
            <person name="Gharbi K."/>
            <person name="Hall N."/>
            <person name="Watson M."/>
            <person name="Adriaenssens E.M."/>
            <person name="Foster-Nyarko E."/>
            <person name="Jarju S."/>
            <person name="Secka A."/>
            <person name="Antonio M."/>
            <person name="Oren A."/>
            <person name="Chaudhuri R.R."/>
            <person name="La Ragione R."/>
            <person name="Hildebrand F."/>
            <person name="Pallen M.J."/>
        </authorList>
    </citation>
    <scope>NUCLEOTIDE SEQUENCE</scope>
    <source>
        <strain evidence="3">ChiHcolR34-3080</strain>
    </source>
</reference>
<dbReference type="HAMAP" id="MF_01139">
    <property type="entry name" value="ISPT"/>
    <property type="match status" value="1"/>
</dbReference>
<comment type="function">
    <text evidence="2">Catalyzes the condensation of isopentenyl diphosphate (IPP) with allylic pyrophosphates generating different type of terpenoids.</text>
</comment>
<feature type="binding site" evidence="2">
    <location>
        <position position="205"/>
    </location>
    <ligand>
        <name>Mg(2+)</name>
        <dbReference type="ChEBI" id="CHEBI:18420"/>
    </ligand>
</feature>
<evidence type="ECO:0000313" key="4">
    <source>
        <dbReference type="Proteomes" id="UP000823933"/>
    </source>
</evidence>
<dbReference type="InterPro" id="IPR036424">
    <property type="entry name" value="UPP_synth-like_sf"/>
</dbReference>
<feature type="binding site" evidence="2">
    <location>
        <position position="186"/>
    </location>
    <ligand>
        <name>substrate</name>
    </ligand>
</feature>
<dbReference type="EC" id="2.5.1.-" evidence="2"/>
<dbReference type="GO" id="GO:0005829">
    <property type="term" value="C:cytosol"/>
    <property type="evidence" value="ECO:0007669"/>
    <property type="project" value="TreeGrafter"/>
</dbReference>
<keyword evidence="2" id="KW-0479">Metal-binding</keyword>
<feature type="binding site" evidence="2">
    <location>
        <position position="70"/>
    </location>
    <ligand>
        <name>substrate</name>
    </ligand>
</feature>
<dbReference type="InterPro" id="IPR018520">
    <property type="entry name" value="UPP_synth-like_CS"/>
</dbReference>
<evidence type="ECO:0000313" key="3">
    <source>
        <dbReference type="EMBL" id="HIW09518.1"/>
    </source>
</evidence>
<evidence type="ECO:0000256" key="2">
    <source>
        <dbReference type="HAMAP-Rule" id="MF_01139"/>
    </source>
</evidence>
<dbReference type="Gene3D" id="3.40.1180.10">
    <property type="entry name" value="Decaprenyl diphosphate synthase-like"/>
    <property type="match status" value="1"/>
</dbReference>
<dbReference type="GO" id="GO:0008834">
    <property type="term" value="F:ditrans,polycis-undecaprenyl-diphosphate synthase [(2E,6E)-farnesyl-diphosphate specific] activity"/>
    <property type="evidence" value="ECO:0007669"/>
    <property type="project" value="TreeGrafter"/>
</dbReference>
<dbReference type="GO" id="GO:0016094">
    <property type="term" value="P:polyprenol biosynthetic process"/>
    <property type="evidence" value="ECO:0007669"/>
    <property type="project" value="TreeGrafter"/>
</dbReference>
<feature type="binding site" evidence="2">
    <location>
        <begin position="192"/>
        <end position="194"/>
    </location>
    <ligand>
        <name>substrate</name>
    </ligand>
</feature>
<evidence type="ECO:0000256" key="1">
    <source>
        <dbReference type="ARBA" id="ARBA00022679"/>
    </source>
</evidence>
<feature type="binding site" evidence="2">
    <location>
        <position position="68"/>
    </location>
    <ligand>
        <name>substrate</name>
    </ligand>
</feature>
<feature type="active site" evidence="2">
    <location>
        <position position="19"/>
    </location>
</feature>
<feature type="active site" description="Proton acceptor" evidence="2">
    <location>
        <position position="67"/>
    </location>
</feature>